<feature type="signal peptide" evidence="7">
    <location>
        <begin position="1"/>
        <end position="16"/>
    </location>
</feature>
<evidence type="ECO:0000256" key="7">
    <source>
        <dbReference type="SAM" id="SignalP"/>
    </source>
</evidence>
<keyword evidence="4" id="KW-0677">Repeat</keyword>
<organism evidence="9 10">
    <name type="scientific">Caenorhabditis auriculariae</name>
    <dbReference type="NCBI Taxonomy" id="2777116"/>
    <lineage>
        <taxon>Eukaryota</taxon>
        <taxon>Metazoa</taxon>
        <taxon>Ecdysozoa</taxon>
        <taxon>Nematoda</taxon>
        <taxon>Chromadorea</taxon>
        <taxon>Rhabditida</taxon>
        <taxon>Rhabditina</taxon>
        <taxon>Rhabditomorpha</taxon>
        <taxon>Rhabditoidea</taxon>
        <taxon>Rhabditidae</taxon>
        <taxon>Peloderinae</taxon>
        <taxon>Caenorhabditis</taxon>
    </lineage>
</organism>
<dbReference type="PANTHER" id="PTHR23301:SF0">
    <property type="entry name" value="CHITIN-BINDING TYPE-2 DOMAIN-CONTAINING PROTEIN-RELATED"/>
    <property type="match status" value="1"/>
</dbReference>
<dbReference type="AlphaFoldDB" id="A0A8S1H4Z5"/>
<evidence type="ECO:0000256" key="1">
    <source>
        <dbReference type="ARBA" id="ARBA00022473"/>
    </source>
</evidence>
<sequence length="455" mass="52806">MMIPLLLLFLLHGSAAFFFEYLQNVHSWQVTPICQEGERFPGETCETFLQCRHGQIREHKCPNGLGYSERLRECSREIPCQNRVCRNSEKTVALDKNGKVVCDFYFSCEKNDWRHYRCPQGTVFDPKAKECLLGRCKDEREDGYGVPPEEPPVPFGVPRTDDLGIELAEYIARSCDGKTLIADRHDCRRFWRCSSSGFFVSGICVEGTVYSHRKRRCVRGNQCENDQVCPAGEFLPSDVCGEYKFCYKNEWTSGFCDHNMSFMNGTCGPQYCKKYSADLNYASRVDCRHGDVKPSFSDWVTYQFCYYGKWQQRECPANHFFDREILRCVRAPSSPPTLPPPPTCYNGEFRPIPNDPNQYEECQNNEWRRRYCPYGLTFRNGYCVEDQQLPTTCVEREGQANYRTVPHDCNSFYQCAQGRWMKRPCAAGTVWNERISVCDHARNVPRCNYDALIKL</sequence>
<evidence type="ECO:0000256" key="6">
    <source>
        <dbReference type="ARBA" id="ARBA00023180"/>
    </source>
</evidence>
<dbReference type="SMART" id="SM00494">
    <property type="entry name" value="ChtBD2"/>
    <property type="match status" value="6"/>
</dbReference>
<dbReference type="PROSITE" id="PS50940">
    <property type="entry name" value="CHIT_BIND_II"/>
    <property type="match status" value="4"/>
</dbReference>
<keyword evidence="3 7" id="KW-0732">Signal</keyword>
<evidence type="ECO:0000313" key="10">
    <source>
        <dbReference type="Proteomes" id="UP000835052"/>
    </source>
</evidence>
<keyword evidence="1" id="KW-0217">Developmental protein</keyword>
<dbReference type="InterPro" id="IPR002557">
    <property type="entry name" value="Chitin-bd_dom"/>
</dbReference>
<keyword evidence="2" id="KW-0147">Chitin-binding</keyword>
<name>A0A8S1H4Z5_9PELO</name>
<dbReference type="SUPFAM" id="SSF57625">
    <property type="entry name" value="Invertebrate chitin-binding proteins"/>
    <property type="match status" value="6"/>
</dbReference>
<evidence type="ECO:0000256" key="2">
    <source>
        <dbReference type="ARBA" id="ARBA00022669"/>
    </source>
</evidence>
<dbReference type="Proteomes" id="UP000835052">
    <property type="component" value="Unassembled WGS sequence"/>
</dbReference>
<reference evidence="9" key="1">
    <citation type="submission" date="2020-10" db="EMBL/GenBank/DDBJ databases">
        <authorList>
            <person name="Kikuchi T."/>
        </authorList>
    </citation>
    <scope>NUCLEOTIDE SEQUENCE</scope>
    <source>
        <strain evidence="9">NKZ352</strain>
    </source>
</reference>
<dbReference type="InterPro" id="IPR036508">
    <property type="entry name" value="Chitin-bd_dom_sf"/>
</dbReference>
<dbReference type="EMBL" id="CAJGYM010000018">
    <property type="protein sequence ID" value="CAD6190869.1"/>
    <property type="molecule type" value="Genomic_DNA"/>
</dbReference>
<comment type="caution">
    <text evidence="9">The sequence shown here is derived from an EMBL/GenBank/DDBJ whole genome shotgun (WGS) entry which is preliminary data.</text>
</comment>
<evidence type="ECO:0000259" key="8">
    <source>
        <dbReference type="PROSITE" id="PS50940"/>
    </source>
</evidence>
<dbReference type="GO" id="GO:0005576">
    <property type="term" value="C:extracellular region"/>
    <property type="evidence" value="ECO:0007669"/>
    <property type="project" value="InterPro"/>
</dbReference>
<dbReference type="InterPro" id="IPR051940">
    <property type="entry name" value="Chitin_bind-dev_reg"/>
</dbReference>
<feature type="domain" description="Chitin-binding type-2" evidence="8">
    <location>
        <begin position="31"/>
        <end position="82"/>
    </location>
</feature>
<accession>A0A8S1H4Z5</accession>
<evidence type="ECO:0000313" key="9">
    <source>
        <dbReference type="EMBL" id="CAD6190869.1"/>
    </source>
</evidence>
<dbReference type="Pfam" id="PF01607">
    <property type="entry name" value="CBM_14"/>
    <property type="match status" value="4"/>
</dbReference>
<feature type="domain" description="Chitin-binding type-2" evidence="8">
    <location>
        <begin position="172"/>
        <end position="225"/>
    </location>
</feature>
<keyword evidence="10" id="KW-1185">Reference proteome</keyword>
<feature type="chain" id="PRO_5035736436" description="Chitin-binding type-2 domain-containing protein" evidence="7">
    <location>
        <begin position="17"/>
        <end position="455"/>
    </location>
</feature>
<proteinExistence type="predicted"/>
<keyword evidence="6" id="KW-0325">Glycoprotein</keyword>
<feature type="domain" description="Chitin-binding type-2" evidence="8">
    <location>
        <begin position="269"/>
        <end position="346"/>
    </location>
</feature>
<gene>
    <name evidence="9" type="ORF">CAUJ_LOCUS6788</name>
</gene>
<dbReference type="GO" id="GO:0008061">
    <property type="term" value="F:chitin binding"/>
    <property type="evidence" value="ECO:0007669"/>
    <property type="project" value="UniProtKB-KW"/>
</dbReference>
<evidence type="ECO:0000256" key="4">
    <source>
        <dbReference type="ARBA" id="ARBA00022737"/>
    </source>
</evidence>
<dbReference type="OrthoDB" id="5846329at2759"/>
<keyword evidence="5" id="KW-1015">Disulfide bond</keyword>
<evidence type="ECO:0000256" key="3">
    <source>
        <dbReference type="ARBA" id="ARBA00022729"/>
    </source>
</evidence>
<dbReference type="Gene3D" id="2.170.140.10">
    <property type="entry name" value="Chitin binding domain"/>
    <property type="match status" value="2"/>
</dbReference>
<evidence type="ECO:0000256" key="5">
    <source>
        <dbReference type="ARBA" id="ARBA00023157"/>
    </source>
</evidence>
<feature type="domain" description="Chitin-binding type-2" evidence="8">
    <location>
        <begin position="390"/>
        <end position="449"/>
    </location>
</feature>
<dbReference type="PANTHER" id="PTHR23301">
    <property type="entry name" value="CHITIN BINDING PERITROPHIN-A"/>
    <property type="match status" value="1"/>
</dbReference>
<protein>
    <recommendedName>
        <fullName evidence="8">Chitin-binding type-2 domain-containing protein</fullName>
    </recommendedName>
</protein>